<dbReference type="Gene3D" id="2.100.10.30">
    <property type="entry name" value="Jacalin-like lectin domain"/>
    <property type="match status" value="1"/>
</dbReference>
<dbReference type="Pfam" id="PF01419">
    <property type="entry name" value="Jacalin"/>
    <property type="match status" value="1"/>
</dbReference>
<comment type="similarity">
    <text evidence="1">Belongs to the jacalin lectin family.</text>
</comment>
<dbReference type="EMBL" id="QGKW02000276">
    <property type="protein sequence ID" value="KAF2607083.1"/>
    <property type="molecule type" value="Genomic_DNA"/>
</dbReference>
<reference evidence="6" key="1">
    <citation type="submission" date="2019-12" db="EMBL/GenBank/DDBJ databases">
        <title>Genome sequencing and annotation of Brassica cretica.</title>
        <authorList>
            <person name="Studholme D.J."/>
            <person name="Sarris P.F."/>
        </authorList>
    </citation>
    <scope>NUCLEOTIDE SEQUENCE</scope>
    <source>
        <strain evidence="6">PFS-001/15</strain>
        <tissue evidence="6">Leaf</tissue>
    </source>
</reference>
<protein>
    <recommendedName>
        <fullName evidence="5">Jacalin-type lectin domain-containing protein</fullName>
    </recommendedName>
</protein>
<dbReference type="AlphaFoldDB" id="A0A8S9LPG6"/>
<dbReference type="InterPro" id="IPR033734">
    <property type="entry name" value="Jacalin-like_lectin_dom_plant"/>
</dbReference>
<dbReference type="InterPro" id="IPR001229">
    <property type="entry name" value="Jacalin-like_lectin_dom"/>
</dbReference>
<gene>
    <name evidence="6" type="ORF">F2Q68_00044304</name>
</gene>
<evidence type="ECO:0000256" key="2">
    <source>
        <dbReference type="ARBA" id="ARBA00022734"/>
    </source>
</evidence>
<sequence>MGHHRLCDKSRNVRIRVEREGDERWGESFECCGGYGEIGGAVFEGDGGDEAERGVGVAAVLGQGDLCVTYFKAEYEKGSKLMIGGDHGKKSLLGTEEFVLETGEYVTCAIVYIEMIYGVDAPVIICLKFKKNKRTSDPYGLESGTPIVLEKKDHKIVGFVGQAGDYLYKLRARVGTYTELMHNQSDILGVRIKLFSSAQGIPDPSSDNLGLFNLSSQTRRSQTAHDPISTLDSSRSRSQQSDSSRQHQLAFRSVPARVPISSSSRFISLVVHSTLLEVK</sequence>
<evidence type="ECO:0000256" key="3">
    <source>
        <dbReference type="ARBA" id="ARBA00022737"/>
    </source>
</evidence>
<feature type="region of interest" description="Disordered" evidence="4">
    <location>
        <begin position="217"/>
        <end position="250"/>
    </location>
</feature>
<dbReference type="GO" id="GO:0030246">
    <property type="term" value="F:carbohydrate binding"/>
    <property type="evidence" value="ECO:0007669"/>
    <property type="project" value="UniProtKB-KW"/>
</dbReference>
<keyword evidence="2" id="KW-0430">Lectin</keyword>
<evidence type="ECO:0000256" key="1">
    <source>
        <dbReference type="ARBA" id="ARBA00006568"/>
    </source>
</evidence>
<dbReference type="PROSITE" id="PS51752">
    <property type="entry name" value="JACALIN_LECTIN"/>
    <property type="match status" value="1"/>
</dbReference>
<dbReference type="SMART" id="SM00915">
    <property type="entry name" value="Jacalin"/>
    <property type="match status" value="1"/>
</dbReference>
<proteinExistence type="inferred from homology"/>
<evidence type="ECO:0000256" key="4">
    <source>
        <dbReference type="SAM" id="MobiDB-lite"/>
    </source>
</evidence>
<dbReference type="PANTHER" id="PTHR47293:SF66">
    <property type="entry name" value="JACALIN-RELATED LECTIN 11-RELATED"/>
    <property type="match status" value="1"/>
</dbReference>
<organism evidence="6 7">
    <name type="scientific">Brassica cretica</name>
    <name type="common">Mustard</name>
    <dbReference type="NCBI Taxonomy" id="69181"/>
    <lineage>
        <taxon>Eukaryota</taxon>
        <taxon>Viridiplantae</taxon>
        <taxon>Streptophyta</taxon>
        <taxon>Embryophyta</taxon>
        <taxon>Tracheophyta</taxon>
        <taxon>Spermatophyta</taxon>
        <taxon>Magnoliopsida</taxon>
        <taxon>eudicotyledons</taxon>
        <taxon>Gunneridae</taxon>
        <taxon>Pentapetalae</taxon>
        <taxon>rosids</taxon>
        <taxon>malvids</taxon>
        <taxon>Brassicales</taxon>
        <taxon>Brassicaceae</taxon>
        <taxon>Brassiceae</taxon>
        <taxon>Brassica</taxon>
    </lineage>
</organism>
<dbReference type="CDD" id="cd09612">
    <property type="entry name" value="Jacalin"/>
    <property type="match status" value="1"/>
</dbReference>
<dbReference type="SUPFAM" id="SSF51101">
    <property type="entry name" value="Mannose-binding lectins"/>
    <property type="match status" value="1"/>
</dbReference>
<dbReference type="Proteomes" id="UP000712281">
    <property type="component" value="Unassembled WGS sequence"/>
</dbReference>
<dbReference type="PANTHER" id="PTHR47293">
    <property type="entry name" value="JACALIN-RELATED LECTIN 3"/>
    <property type="match status" value="1"/>
</dbReference>
<keyword evidence="3" id="KW-0677">Repeat</keyword>
<name>A0A8S9LPG6_BRACR</name>
<evidence type="ECO:0000259" key="5">
    <source>
        <dbReference type="PROSITE" id="PS51752"/>
    </source>
</evidence>
<feature type="domain" description="Jacalin-type lectin" evidence="5">
    <location>
        <begin position="36"/>
        <end position="176"/>
    </location>
</feature>
<evidence type="ECO:0000313" key="7">
    <source>
        <dbReference type="Proteomes" id="UP000712281"/>
    </source>
</evidence>
<feature type="non-terminal residue" evidence="6">
    <location>
        <position position="1"/>
    </location>
</feature>
<feature type="compositionally biased region" description="Low complexity" evidence="4">
    <location>
        <begin position="232"/>
        <end position="243"/>
    </location>
</feature>
<dbReference type="InterPro" id="IPR036404">
    <property type="entry name" value="Jacalin-like_lectin_dom_sf"/>
</dbReference>
<comment type="caution">
    <text evidence="6">The sequence shown here is derived from an EMBL/GenBank/DDBJ whole genome shotgun (WGS) entry which is preliminary data.</text>
</comment>
<accession>A0A8S9LPG6</accession>
<evidence type="ECO:0000313" key="6">
    <source>
        <dbReference type="EMBL" id="KAF2607083.1"/>
    </source>
</evidence>